<dbReference type="InterPro" id="IPR011993">
    <property type="entry name" value="PH-like_dom_sf"/>
</dbReference>
<feature type="coiled-coil region" evidence="15">
    <location>
        <begin position="1087"/>
        <end position="1157"/>
    </location>
</feature>
<evidence type="ECO:0000256" key="10">
    <source>
        <dbReference type="ARBA" id="ARBA00022840"/>
    </source>
</evidence>
<dbReference type="Pfam" id="PF00130">
    <property type="entry name" value="C1_1"/>
    <property type="match status" value="1"/>
</dbReference>
<dbReference type="SUPFAM" id="SSF57889">
    <property type="entry name" value="Cysteine-rich domain"/>
    <property type="match status" value="1"/>
</dbReference>
<dbReference type="SMART" id="SM00109">
    <property type="entry name" value="C1"/>
    <property type="match status" value="1"/>
</dbReference>
<evidence type="ECO:0000256" key="8">
    <source>
        <dbReference type="ARBA" id="ARBA00022777"/>
    </source>
</evidence>
<dbReference type="PROSITE" id="PS50011">
    <property type="entry name" value="PROTEIN_KINASE_DOM"/>
    <property type="match status" value="1"/>
</dbReference>
<feature type="coiled-coil region" evidence="15">
    <location>
        <begin position="323"/>
        <end position="445"/>
    </location>
</feature>
<evidence type="ECO:0000256" key="2">
    <source>
        <dbReference type="ARBA" id="ARBA00022527"/>
    </source>
</evidence>
<dbReference type="InterPro" id="IPR011009">
    <property type="entry name" value="Kinase-like_dom_sf"/>
</dbReference>
<evidence type="ECO:0000256" key="12">
    <source>
        <dbReference type="ARBA" id="ARBA00038271"/>
    </source>
</evidence>
<evidence type="ECO:0000256" key="11">
    <source>
        <dbReference type="ARBA" id="ARBA00023054"/>
    </source>
</evidence>
<evidence type="ECO:0000256" key="4">
    <source>
        <dbReference type="ARBA" id="ARBA00022679"/>
    </source>
</evidence>
<dbReference type="Pfam" id="PF25346">
    <property type="entry name" value="PH_MRCK"/>
    <property type="match status" value="1"/>
</dbReference>
<dbReference type="InterPro" id="IPR000719">
    <property type="entry name" value="Prot_kinase_dom"/>
</dbReference>
<name>A0AAD5T871_9FUNG</name>
<dbReference type="PROSITE" id="PS51285">
    <property type="entry name" value="AGC_KINASE_CTER"/>
    <property type="match status" value="1"/>
</dbReference>
<evidence type="ECO:0000256" key="5">
    <source>
        <dbReference type="ARBA" id="ARBA00022723"/>
    </source>
</evidence>
<comment type="similarity">
    <text evidence="12">Belongs to the protein kinase superfamily. STE Ser/Thr protein kinase family. COT1 subfamily.</text>
</comment>
<dbReference type="Pfam" id="PF00069">
    <property type="entry name" value="Pkinase"/>
    <property type="match status" value="1"/>
</dbReference>
<dbReference type="SUPFAM" id="SSF56112">
    <property type="entry name" value="Protein kinase-like (PK-like)"/>
    <property type="match status" value="1"/>
</dbReference>
<keyword evidence="8 19" id="KW-0418">Kinase</keyword>
<dbReference type="InterPro" id="IPR000961">
    <property type="entry name" value="AGC-kinase_C"/>
</dbReference>
<dbReference type="PANTHER" id="PTHR22988">
    <property type="entry name" value="MYOTONIC DYSTROPHY S/T KINASE-RELATED"/>
    <property type="match status" value="1"/>
</dbReference>
<dbReference type="EMBL" id="JADGJH010000279">
    <property type="protein sequence ID" value="KAJ3131791.1"/>
    <property type="molecule type" value="Genomic_DNA"/>
</dbReference>
<comment type="catalytic activity">
    <reaction evidence="14">
        <text>L-seryl-[protein] + ATP = O-phospho-L-seryl-[protein] + ADP + H(+)</text>
        <dbReference type="Rhea" id="RHEA:17989"/>
        <dbReference type="Rhea" id="RHEA-COMP:9863"/>
        <dbReference type="Rhea" id="RHEA-COMP:11604"/>
        <dbReference type="ChEBI" id="CHEBI:15378"/>
        <dbReference type="ChEBI" id="CHEBI:29999"/>
        <dbReference type="ChEBI" id="CHEBI:30616"/>
        <dbReference type="ChEBI" id="CHEBI:83421"/>
        <dbReference type="ChEBI" id="CHEBI:456216"/>
        <dbReference type="EC" id="2.7.11.1"/>
    </reaction>
</comment>
<dbReference type="PROSITE" id="PS50081">
    <property type="entry name" value="ZF_DAG_PE_2"/>
    <property type="match status" value="1"/>
</dbReference>
<dbReference type="GO" id="GO:0004674">
    <property type="term" value="F:protein serine/threonine kinase activity"/>
    <property type="evidence" value="ECO:0007669"/>
    <property type="project" value="UniProtKB-KW"/>
</dbReference>
<evidence type="ECO:0000256" key="1">
    <source>
        <dbReference type="ARBA" id="ARBA00012513"/>
    </source>
</evidence>
<dbReference type="Gene3D" id="3.30.60.20">
    <property type="match status" value="1"/>
</dbReference>
<dbReference type="InterPro" id="IPR046349">
    <property type="entry name" value="C1-like_sf"/>
</dbReference>
<dbReference type="GO" id="GO:0008270">
    <property type="term" value="F:zinc ion binding"/>
    <property type="evidence" value="ECO:0007669"/>
    <property type="project" value="UniProtKB-KW"/>
</dbReference>
<evidence type="ECO:0000256" key="7">
    <source>
        <dbReference type="ARBA" id="ARBA00022771"/>
    </source>
</evidence>
<comment type="caution">
    <text evidence="19">The sequence shown here is derived from an EMBL/GenBank/DDBJ whole genome shotgun (WGS) entry which is preliminary data.</text>
</comment>
<evidence type="ECO:0000313" key="20">
    <source>
        <dbReference type="Proteomes" id="UP001211907"/>
    </source>
</evidence>
<gene>
    <name evidence="19" type="primary">CDC42BPA</name>
    <name evidence="19" type="ORF">HK100_006006</name>
</gene>
<dbReference type="CDD" id="cd00029">
    <property type="entry name" value="C1"/>
    <property type="match status" value="1"/>
</dbReference>
<keyword evidence="4" id="KW-0808">Transferase</keyword>
<dbReference type="Gene3D" id="2.30.29.30">
    <property type="entry name" value="Pleckstrin-homology domain (PH domain)/Phosphotyrosine-binding domain (PTB)"/>
    <property type="match status" value="1"/>
</dbReference>
<feature type="domain" description="Phorbol-ester/DAG-type" evidence="17">
    <location>
        <begin position="1171"/>
        <end position="1222"/>
    </location>
</feature>
<dbReference type="GO" id="GO:0005737">
    <property type="term" value="C:cytoplasm"/>
    <property type="evidence" value="ECO:0007669"/>
    <property type="project" value="TreeGrafter"/>
</dbReference>
<dbReference type="SMART" id="SM00133">
    <property type="entry name" value="S_TK_X"/>
    <property type="match status" value="1"/>
</dbReference>
<dbReference type="InterPro" id="IPR050839">
    <property type="entry name" value="Rho-assoc_Ser/Thr_Kinase"/>
</dbReference>
<keyword evidence="20" id="KW-1185">Reference proteome</keyword>
<evidence type="ECO:0000256" key="15">
    <source>
        <dbReference type="SAM" id="Coils"/>
    </source>
</evidence>
<organism evidence="19 20">
    <name type="scientific">Physocladia obscura</name>
    <dbReference type="NCBI Taxonomy" id="109957"/>
    <lineage>
        <taxon>Eukaryota</taxon>
        <taxon>Fungi</taxon>
        <taxon>Fungi incertae sedis</taxon>
        <taxon>Chytridiomycota</taxon>
        <taxon>Chytridiomycota incertae sedis</taxon>
        <taxon>Chytridiomycetes</taxon>
        <taxon>Chytridiales</taxon>
        <taxon>Chytriomycetaceae</taxon>
        <taxon>Physocladia</taxon>
    </lineage>
</organism>
<evidence type="ECO:0000259" key="17">
    <source>
        <dbReference type="PROSITE" id="PS50081"/>
    </source>
</evidence>
<dbReference type="FunFam" id="1.10.510.10:FF:000024">
    <property type="entry name" value="Probable serine/threonine-protein kinase cot-1"/>
    <property type="match status" value="1"/>
</dbReference>
<feature type="domain" description="Protein kinase" evidence="16">
    <location>
        <begin position="1"/>
        <end position="212"/>
    </location>
</feature>
<keyword evidence="9" id="KW-0862">Zinc</keyword>
<keyword evidence="11 15" id="KW-0175">Coiled coil</keyword>
<comment type="catalytic activity">
    <reaction evidence="13">
        <text>L-threonyl-[protein] + ATP = O-phospho-L-threonyl-[protein] + ADP + H(+)</text>
        <dbReference type="Rhea" id="RHEA:46608"/>
        <dbReference type="Rhea" id="RHEA-COMP:11060"/>
        <dbReference type="Rhea" id="RHEA-COMP:11605"/>
        <dbReference type="ChEBI" id="CHEBI:15378"/>
        <dbReference type="ChEBI" id="CHEBI:30013"/>
        <dbReference type="ChEBI" id="CHEBI:30616"/>
        <dbReference type="ChEBI" id="CHEBI:61977"/>
        <dbReference type="ChEBI" id="CHEBI:456216"/>
        <dbReference type="EC" id="2.7.11.1"/>
    </reaction>
</comment>
<evidence type="ECO:0000259" key="16">
    <source>
        <dbReference type="PROSITE" id="PS50011"/>
    </source>
</evidence>
<dbReference type="InterPro" id="IPR002219">
    <property type="entry name" value="PKC_DAG/PE"/>
</dbReference>
<feature type="coiled-coil region" evidence="15">
    <location>
        <begin position="550"/>
        <end position="591"/>
    </location>
</feature>
<keyword evidence="7" id="KW-0863">Zinc-finger</keyword>
<keyword evidence="5" id="KW-0479">Metal-binding</keyword>
<evidence type="ECO:0000256" key="9">
    <source>
        <dbReference type="ARBA" id="ARBA00022833"/>
    </source>
</evidence>
<evidence type="ECO:0000256" key="3">
    <source>
        <dbReference type="ARBA" id="ARBA00022553"/>
    </source>
</evidence>
<sequence>MEERNALVFAQDSRWITTLYAAFQDDDNLYLIMEYVPGGSLRNLLDNRETTLSEEEARFYIAEIILALEEVHRLHDLKPDNVLIDSTGHLKLGDFGSCIRIGDSTQINSHETVGTPDYISPEILRAHEGNASYGVEIRWSLGVMLYEMLFDEVPFYSESLVETYAKIMDHEKSFEFPKDTEISDTARDFINRADIRIGKLGGLQDLKSHPWFKGLSFEQMFLAIPPFIPELNGPQDTKYFTDEEGSEAKKYSKKPIQKTRDFLGQNLPFIGYSYLQNTTPAINWKISTQIHENTDRAESFENNPTPTAIYLSQEKIEYLAKSVADSLEKSEKLQKTIENLEEVNKRLELDLRRTQALTIKEESEKEDLQTRLTTLRRSRNEAEGLLKMQLQSLVEEKQELANETAELNLKIDGMKLNLYEKENEVLDLEKNRNFLEKKIDCFTRRIIEESGTSNAINLKFEEAARQLSHETKIRTNSDFEKDQYIQKYQELLKQLSLSESALQMQKNKFNTVVLTLHELEKLKSIADLELKTCKMELQEMRSPTDKNCDLDNLQNQISSLITQRENYLEELAAMTKSNAVLELEVSELSEKLFKERDVCQDLKIELTAKETQISIEQARNLKLANQISGFQLKKLEDEKIIVALKNEIENLKKSLEVKGFFEETQLFDARTRLAEVKESLNTQSTKIHDLQNLLSDERLAHNSTDLKLKEESFHRLDLFEKVQSLLQQLNSKEKKYSEEILELQIFNTKLQKENKELRSENVTVLKEKIFEDAQTISELEQRLKKKQSCIMELETQVSFNNLTKLNLQNRMSELETWTISLQEELDQSRVNAIKCVKNSPKTSAVEIKSEKNLHGLRNIFFRSQQQKEDQEKAFKRLSQAESEIRGHIHQYVDFDFDSSYVLRGYLKIPKDGRVKRGWKQKYAIVKNFKIYIFDREKDSETTEGILIADIRSDVFFAKPVRQNELIHTSAKQIDCIFKVQSSFHDKSDKNHSKTYSSFDMTKNIEKLEKAIQDEEQIQHAVEKMMQAVTEESHKQSFYSQLEASQKKISKMVCELQRLEDCVNSAPKNALTENSDEPSLEEEILRAKKLVQRQIDEEVIKRENLKKNLSGISSTKIQNMTKGKKSAKDEITASEIIIQNLTAEKSTLDGQNEKLKKATVQKILNSESINNGHILKPRQYHQINQPIACAYCQDALWGGQILECIKCKIQCHNSCSNLIEISCDEVNALKEIPSLFFINHLKNVRDGFLLLNFSEMN</sequence>
<dbReference type="GO" id="GO:0005524">
    <property type="term" value="F:ATP binding"/>
    <property type="evidence" value="ECO:0007669"/>
    <property type="project" value="UniProtKB-KW"/>
</dbReference>
<keyword evidence="6" id="KW-0547">Nucleotide-binding</keyword>
<dbReference type="GO" id="GO:0005856">
    <property type="term" value="C:cytoskeleton"/>
    <property type="evidence" value="ECO:0007669"/>
    <property type="project" value="TreeGrafter"/>
</dbReference>
<evidence type="ECO:0000256" key="14">
    <source>
        <dbReference type="ARBA" id="ARBA00048679"/>
    </source>
</evidence>
<dbReference type="Gene3D" id="3.30.200.20">
    <property type="entry name" value="Phosphorylase Kinase, domain 1"/>
    <property type="match status" value="1"/>
</dbReference>
<dbReference type="Gene3D" id="1.10.510.10">
    <property type="entry name" value="Transferase(Phosphotransferase) domain 1"/>
    <property type="match status" value="1"/>
</dbReference>
<proteinExistence type="inferred from homology"/>
<dbReference type="Proteomes" id="UP001211907">
    <property type="component" value="Unassembled WGS sequence"/>
</dbReference>
<dbReference type="GO" id="GO:0031032">
    <property type="term" value="P:actomyosin structure organization"/>
    <property type="evidence" value="ECO:0007669"/>
    <property type="project" value="TreeGrafter"/>
</dbReference>
<evidence type="ECO:0000313" key="19">
    <source>
        <dbReference type="EMBL" id="KAJ3131791.1"/>
    </source>
</evidence>
<evidence type="ECO:0000259" key="18">
    <source>
        <dbReference type="PROSITE" id="PS51285"/>
    </source>
</evidence>
<protein>
    <recommendedName>
        <fullName evidence="1">non-specific serine/threonine protein kinase</fullName>
        <ecNumber evidence="1">2.7.11.1</ecNumber>
    </recommendedName>
</protein>
<accession>A0AAD5T871</accession>
<feature type="coiled-coil region" evidence="15">
    <location>
        <begin position="719"/>
        <end position="796"/>
    </location>
</feature>
<keyword evidence="2" id="KW-0723">Serine/threonine-protein kinase</keyword>
<evidence type="ECO:0000256" key="6">
    <source>
        <dbReference type="ARBA" id="ARBA00022741"/>
    </source>
</evidence>
<dbReference type="InterPro" id="IPR057529">
    <property type="entry name" value="MRCK/ROCK_PH"/>
</dbReference>
<dbReference type="PANTHER" id="PTHR22988:SF71">
    <property type="entry name" value="CITRON RHO-INTERACTING KINASE"/>
    <property type="match status" value="1"/>
</dbReference>
<evidence type="ECO:0000256" key="13">
    <source>
        <dbReference type="ARBA" id="ARBA00047899"/>
    </source>
</evidence>
<feature type="domain" description="AGC-kinase C-terminal" evidence="18">
    <location>
        <begin position="213"/>
        <end position="284"/>
    </location>
</feature>
<dbReference type="SMART" id="SM00220">
    <property type="entry name" value="S_TKc"/>
    <property type="match status" value="1"/>
</dbReference>
<dbReference type="AlphaFoldDB" id="A0AAD5T871"/>
<keyword evidence="10" id="KW-0067">ATP-binding</keyword>
<feature type="coiled-coil region" evidence="15">
    <location>
        <begin position="634"/>
        <end position="693"/>
    </location>
</feature>
<keyword evidence="3" id="KW-0597">Phosphoprotein</keyword>
<reference evidence="19" key="1">
    <citation type="submission" date="2020-05" db="EMBL/GenBank/DDBJ databases">
        <title>Phylogenomic resolution of chytrid fungi.</title>
        <authorList>
            <person name="Stajich J.E."/>
            <person name="Amses K."/>
            <person name="Simmons R."/>
            <person name="Seto K."/>
            <person name="Myers J."/>
            <person name="Bonds A."/>
            <person name="Quandt C.A."/>
            <person name="Barry K."/>
            <person name="Liu P."/>
            <person name="Grigoriev I."/>
            <person name="Longcore J.E."/>
            <person name="James T.Y."/>
        </authorList>
    </citation>
    <scope>NUCLEOTIDE SEQUENCE</scope>
    <source>
        <strain evidence="19">JEL0513</strain>
    </source>
</reference>
<dbReference type="EC" id="2.7.11.1" evidence="1"/>